<accession>A0A2H1VLC1</accession>
<proteinExistence type="predicted"/>
<evidence type="ECO:0000313" key="2">
    <source>
        <dbReference type="EMBL" id="SOQ41617.1"/>
    </source>
</evidence>
<reference evidence="2" key="1">
    <citation type="submission" date="2016-07" db="EMBL/GenBank/DDBJ databases">
        <authorList>
            <person name="Bretaudeau A."/>
        </authorList>
    </citation>
    <scope>NUCLEOTIDE SEQUENCE</scope>
    <source>
        <strain evidence="2">Rice</strain>
        <tissue evidence="2">Whole body</tissue>
    </source>
</reference>
<feature type="region of interest" description="Disordered" evidence="1">
    <location>
        <begin position="24"/>
        <end position="43"/>
    </location>
</feature>
<organism evidence="2">
    <name type="scientific">Spodoptera frugiperda</name>
    <name type="common">Fall armyworm</name>
    <dbReference type="NCBI Taxonomy" id="7108"/>
    <lineage>
        <taxon>Eukaryota</taxon>
        <taxon>Metazoa</taxon>
        <taxon>Ecdysozoa</taxon>
        <taxon>Arthropoda</taxon>
        <taxon>Hexapoda</taxon>
        <taxon>Insecta</taxon>
        <taxon>Pterygota</taxon>
        <taxon>Neoptera</taxon>
        <taxon>Endopterygota</taxon>
        <taxon>Lepidoptera</taxon>
        <taxon>Glossata</taxon>
        <taxon>Ditrysia</taxon>
        <taxon>Noctuoidea</taxon>
        <taxon>Noctuidae</taxon>
        <taxon>Amphipyrinae</taxon>
        <taxon>Spodoptera</taxon>
    </lineage>
</organism>
<protein>
    <submittedName>
        <fullName evidence="2">SFRICE_035496</fullName>
    </submittedName>
</protein>
<name>A0A2H1VLC1_SPOFR</name>
<dbReference type="AlphaFoldDB" id="A0A2H1VLC1"/>
<dbReference type="EMBL" id="ODYU01003192">
    <property type="protein sequence ID" value="SOQ41617.1"/>
    <property type="molecule type" value="Genomic_DNA"/>
</dbReference>
<sequence length="76" mass="8068">MKAYKNQFKCGRAMLRHEWAGSTGVIPRSHRKPTCGQPSGFTGAPARRAGVGTGWFLVSKSLTLPLASPKAGEVIG</sequence>
<gene>
    <name evidence="2" type="ORF">SFRICE_035496</name>
</gene>
<evidence type="ECO:0000256" key="1">
    <source>
        <dbReference type="SAM" id="MobiDB-lite"/>
    </source>
</evidence>